<evidence type="ECO:0000259" key="1">
    <source>
        <dbReference type="Pfam" id="PF18974"/>
    </source>
</evidence>
<organism evidence="2">
    <name type="scientific">Salmonella enterica subsp. enterica serovar Java</name>
    <dbReference type="NCBI Taxonomy" id="224729"/>
    <lineage>
        <taxon>Bacteria</taxon>
        <taxon>Pseudomonadati</taxon>
        <taxon>Pseudomonadota</taxon>
        <taxon>Gammaproteobacteria</taxon>
        <taxon>Enterobacterales</taxon>
        <taxon>Enterobacteriaceae</taxon>
        <taxon>Salmonella</taxon>
    </lineage>
</organism>
<reference evidence="2" key="1">
    <citation type="submission" date="2018-08" db="EMBL/GenBank/DDBJ databases">
        <authorList>
            <person name="Ashton P.M."/>
            <person name="Dallman T."/>
            <person name="Nair S."/>
            <person name="De Pinna E."/>
            <person name="Peters T."/>
            <person name="Grant K."/>
        </authorList>
    </citation>
    <scope>NUCLEOTIDE SEQUENCE [LARGE SCALE GENOMIC DNA]</scope>
    <source>
        <strain evidence="2">43913</strain>
    </source>
</reference>
<dbReference type="EMBL" id="AAAFYZ010000052">
    <property type="protein sequence ID" value="EAB8478160.1"/>
    <property type="molecule type" value="Genomic_DNA"/>
</dbReference>
<dbReference type="InterPro" id="IPR043764">
    <property type="entry name" value="DUF5710"/>
</dbReference>
<dbReference type="Pfam" id="PF18974">
    <property type="entry name" value="DUF5710"/>
    <property type="match status" value="1"/>
</dbReference>
<name>A0A3Y9C2A1_SALEB</name>
<evidence type="ECO:0000313" key="2">
    <source>
        <dbReference type="EMBL" id="EAB8478160.1"/>
    </source>
</evidence>
<feature type="domain" description="DUF5710" evidence="1">
    <location>
        <begin position="3"/>
        <end position="46"/>
    </location>
</feature>
<protein>
    <submittedName>
        <fullName evidence="2">DNA primase</fullName>
    </submittedName>
</protein>
<accession>A0A3Y9C2A1</accession>
<dbReference type="Proteomes" id="UP000839644">
    <property type="component" value="Unassembled WGS sequence"/>
</dbReference>
<gene>
    <name evidence="2" type="ORF">AU894_18420</name>
</gene>
<proteinExistence type="predicted"/>
<sequence length="218" mass="25199">MARTNIDVPYSEKDEAKKLGARWDATNKTWYIPDNLSIDIFSKWLPKGNVIAPYWFIAQASTHCWKCGRETVMTSVLLPEGHQTLEQDDDDSPVYWKTHNVPAFIFYIDDMSDQILNKFRLVQHYLSKDYSKTVDAKYWMNHCQHCHMKQGDFQLHCEDDGAFSPASRAQASGILLTRVAQSFSASCSGISHEHLHYRFGSEESFLTAGEWFPYMQKL</sequence>
<dbReference type="AlphaFoldDB" id="A0A3Y9C2A1"/>
<comment type="caution">
    <text evidence="2">The sequence shown here is derived from an EMBL/GenBank/DDBJ whole genome shotgun (WGS) entry which is preliminary data.</text>
</comment>